<keyword evidence="1" id="KW-1133">Transmembrane helix</keyword>
<protein>
    <recommendedName>
        <fullName evidence="3">Conjugal transfer protein TraG</fullName>
    </recommendedName>
</protein>
<organism evidence="2">
    <name type="scientific">Dickeya oryzae</name>
    <dbReference type="NCBI Taxonomy" id="1240404"/>
    <lineage>
        <taxon>Bacteria</taxon>
        <taxon>Pseudomonadati</taxon>
        <taxon>Pseudomonadota</taxon>
        <taxon>Gammaproteobacteria</taxon>
        <taxon>Enterobacterales</taxon>
        <taxon>Pectobacteriaceae</taxon>
        <taxon>Dickeya</taxon>
    </lineage>
</organism>
<name>A0AB39IPF2_9GAMM</name>
<feature type="transmembrane region" description="Helical" evidence="1">
    <location>
        <begin position="12"/>
        <end position="38"/>
    </location>
</feature>
<dbReference type="GeneID" id="302583228"/>
<dbReference type="AlphaFoldDB" id="A0AB39IPF2"/>
<keyword evidence="1" id="KW-0812">Transmembrane</keyword>
<accession>A0AB39IPF2</accession>
<gene>
    <name evidence="2" type="ORF">LF929_016125</name>
</gene>
<evidence type="ECO:0000256" key="1">
    <source>
        <dbReference type="SAM" id="Phobius"/>
    </source>
</evidence>
<dbReference type="EMBL" id="CP162670">
    <property type="protein sequence ID" value="XDL23771.1"/>
    <property type="molecule type" value="Genomic_DNA"/>
</dbReference>
<feature type="transmembrane region" description="Helical" evidence="1">
    <location>
        <begin position="105"/>
        <end position="125"/>
    </location>
</feature>
<keyword evidence="1" id="KW-0472">Membrane</keyword>
<evidence type="ECO:0000313" key="2">
    <source>
        <dbReference type="EMBL" id="XDL23771.1"/>
    </source>
</evidence>
<evidence type="ECO:0008006" key="3">
    <source>
        <dbReference type="Google" id="ProtNLM"/>
    </source>
</evidence>
<sequence length="151" mass="16745">MKRQILSEFVRYAICVLRITLFWPSLLLGWLFLCVIFIKSLSMGLEGFYLHKLEIDAKAFQTASAGYVMTEHCAVLPPEMSVDNCTNVSKPLSDVANESAHELKAMYFALLLLSMAIDGLATLIYSRYIQVKYYASGIYSDSGAGHGGSNV</sequence>
<proteinExistence type="predicted"/>
<dbReference type="RefSeq" id="WP_226066794.1">
    <property type="nucleotide sequence ID" value="NZ_CP162670.1"/>
</dbReference>
<reference evidence="2" key="1">
    <citation type="submission" date="2024-07" db="EMBL/GenBank/DDBJ databases">
        <authorList>
            <person name="Pedron J."/>
        </authorList>
    </citation>
    <scope>NUCLEOTIDE SEQUENCE</scope>
    <source>
        <strain evidence="2">A003-S1-M15</strain>
    </source>
</reference>